<gene>
    <name evidence="7" type="ORF">CVIRNUC_010786</name>
</gene>
<dbReference type="InterPro" id="IPR056309">
    <property type="entry name" value="CGL160/ATPI_dom"/>
</dbReference>
<evidence type="ECO:0000256" key="3">
    <source>
        <dbReference type="ARBA" id="ARBA00022989"/>
    </source>
</evidence>
<organism evidence="7 8">
    <name type="scientific">Coccomyxa viridis</name>
    <dbReference type="NCBI Taxonomy" id="1274662"/>
    <lineage>
        <taxon>Eukaryota</taxon>
        <taxon>Viridiplantae</taxon>
        <taxon>Chlorophyta</taxon>
        <taxon>core chlorophytes</taxon>
        <taxon>Trebouxiophyceae</taxon>
        <taxon>Trebouxiophyceae incertae sedis</taxon>
        <taxon>Coccomyxaceae</taxon>
        <taxon>Coccomyxa</taxon>
    </lineage>
</organism>
<dbReference type="PANTHER" id="PTHR34118:SF6">
    <property type="entry name" value="PROTEIN CONSERVED ONLY IN THE GREEN LINEAGE 160, CHLOROPLASTIC"/>
    <property type="match status" value="1"/>
</dbReference>
<evidence type="ECO:0000256" key="2">
    <source>
        <dbReference type="ARBA" id="ARBA00022692"/>
    </source>
</evidence>
<dbReference type="GO" id="GO:0016020">
    <property type="term" value="C:membrane"/>
    <property type="evidence" value="ECO:0007669"/>
    <property type="project" value="UniProtKB-SubCell"/>
</dbReference>
<feature type="region of interest" description="Disordered" evidence="5">
    <location>
        <begin position="136"/>
        <end position="161"/>
    </location>
</feature>
<dbReference type="Pfam" id="PF24763">
    <property type="entry name" value="CGL160_C"/>
    <property type="match status" value="1"/>
</dbReference>
<keyword evidence="8" id="KW-1185">Reference proteome</keyword>
<keyword evidence="3" id="KW-1133">Transmembrane helix</keyword>
<feature type="region of interest" description="Disordered" evidence="5">
    <location>
        <begin position="376"/>
        <end position="401"/>
    </location>
</feature>
<dbReference type="EMBL" id="CAUYUE010000017">
    <property type="protein sequence ID" value="CAK0787564.1"/>
    <property type="molecule type" value="Genomic_DNA"/>
</dbReference>
<feature type="domain" description="CGL160/ATPI" evidence="6">
    <location>
        <begin position="219"/>
        <end position="334"/>
    </location>
</feature>
<keyword evidence="2" id="KW-0812">Transmembrane</keyword>
<proteinExistence type="predicted"/>
<comment type="subcellular location">
    <subcellularLocation>
        <location evidence="1">Membrane</location>
        <topology evidence="1">Multi-pass membrane protein</topology>
    </subcellularLocation>
</comment>
<feature type="compositionally biased region" description="Low complexity" evidence="5">
    <location>
        <begin position="144"/>
        <end position="154"/>
    </location>
</feature>
<feature type="compositionally biased region" description="Basic and acidic residues" evidence="5">
    <location>
        <begin position="391"/>
        <end position="401"/>
    </location>
</feature>
<evidence type="ECO:0000313" key="8">
    <source>
        <dbReference type="Proteomes" id="UP001314263"/>
    </source>
</evidence>
<sequence length="401" mass="43512">MSNLAHMKHALVGPAQPSLGCGARLGRRTTRKSAVHAKKIERGYFADADPHAEVYAPMGGIDQVDFTKRGGRYTSDFIWNTRWKDQMDLEESRKKEKEAAKNEVHEAAGGLSFSRVADLNSMDVDLSEQLRPRQQEHLPQATYSGAASGPAKSGAARRHAEQQRILYQRGQQGGAFERVAPTKGESRRWERSGRFQKRAAVAQSLDPAEVAAREARLTSERQAYDALKQELWRWSVAATALCFAASVLLFSRDTAASYGVGALGGLMYLRLLNRSVDGFAASSGPAAGGQARFAIPVLLVLLYSRWNAAEHGAGSVHLELLPMLLGFFTYKAGVAGRGIVELLRGLRESSRDTQEEAADLAGVMMQAALTDVAMPEDKPGAATAGLPVARQGRESTKLDSM</sequence>
<evidence type="ECO:0000256" key="5">
    <source>
        <dbReference type="SAM" id="MobiDB-lite"/>
    </source>
</evidence>
<protein>
    <recommendedName>
        <fullName evidence="6">CGL160/ATPI domain-containing protein</fullName>
    </recommendedName>
</protein>
<dbReference type="Proteomes" id="UP001314263">
    <property type="component" value="Unassembled WGS sequence"/>
</dbReference>
<evidence type="ECO:0000256" key="1">
    <source>
        <dbReference type="ARBA" id="ARBA00004141"/>
    </source>
</evidence>
<evidence type="ECO:0000313" key="7">
    <source>
        <dbReference type="EMBL" id="CAK0787564.1"/>
    </source>
</evidence>
<comment type="caution">
    <text evidence="7">The sequence shown here is derived from an EMBL/GenBank/DDBJ whole genome shotgun (WGS) entry which is preliminary data.</text>
</comment>
<reference evidence="7 8" key="1">
    <citation type="submission" date="2023-10" db="EMBL/GenBank/DDBJ databases">
        <authorList>
            <person name="Maclean D."/>
            <person name="Macfadyen A."/>
        </authorList>
    </citation>
    <scope>NUCLEOTIDE SEQUENCE [LARGE SCALE GENOMIC DNA]</scope>
</reference>
<dbReference type="AlphaFoldDB" id="A0AAV1INI0"/>
<name>A0AAV1INI0_9CHLO</name>
<evidence type="ECO:0000259" key="6">
    <source>
        <dbReference type="Pfam" id="PF24763"/>
    </source>
</evidence>
<keyword evidence="4" id="KW-0472">Membrane</keyword>
<accession>A0AAV1INI0</accession>
<dbReference type="PANTHER" id="PTHR34118">
    <property type="entry name" value="NF-KAPPA-B INHIBITOR-LIKE PROTEIN-RELATED"/>
    <property type="match status" value="1"/>
</dbReference>
<evidence type="ECO:0000256" key="4">
    <source>
        <dbReference type="ARBA" id="ARBA00023136"/>
    </source>
</evidence>